<dbReference type="Proteomes" id="UP000054018">
    <property type="component" value="Unassembled WGS sequence"/>
</dbReference>
<reference evidence="2 3" key="1">
    <citation type="submission" date="2014-04" db="EMBL/GenBank/DDBJ databases">
        <authorList>
            <consortium name="DOE Joint Genome Institute"/>
            <person name="Kuo A."/>
            <person name="Kohler A."/>
            <person name="Costa M.D."/>
            <person name="Nagy L.G."/>
            <person name="Floudas D."/>
            <person name="Copeland A."/>
            <person name="Barry K.W."/>
            <person name="Cichocki N."/>
            <person name="Veneault-Fourrey C."/>
            <person name="LaButti K."/>
            <person name="Lindquist E.A."/>
            <person name="Lipzen A."/>
            <person name="Lundell T."/>
            <person name="Morin E."/>
            <person name="Murat C."/>
            <person name="Sun H."/>
            <person name="Tunlid A."/>
            <person name="Henrissat B."/>
            <person name="Grigoriev I.V."/>
            <person name="Hibbett D.S."/>
            <person name="Martin F."/>
            <person name="Nordberg H.P."/>
            <person name="Cantor M.N."/>
            <person name="Hua S.X."/>
        </authorList>
    </citation>
    <scope>NUCLEOTIDE SEQUENCE [LARGE SCALE GENOMIC DNA]</scope>
    <source>
        <strain evidence="2 3">441</strain>
    </source>
</reference>
<proteinExistence type="predicted"/>
<feature type="domain" description="Heterokaryon incompatibility" evidence="1">
    <location>
        <begin position="83"/>
        <end position="169"/>
    </location>
</feature>
<gene>
    <name evidence="2" type="ORF">PISMIDRAFT_101310</name>
</gene>
<evidence type="ECO:0000259" key="1">
    <source>
        <dbReference type="Pfam" id="PF06985"/>
    </source>
</evidence>
<feature type="non-terminal residue" evidence="2">
    <location>
        <position position="308"/>
    </location>
</feature>
<reference evidence="3" key="2">
    <citation type="submission" date="2015-01" db="EMBL/GenBank/DDBJ databases">
        <title>Evolutionary Origins and Diversification of the Mycorrhizal Mutualists.</title>
        <authorList>
            <consortium name="DOE Joint Genome Institute"/>
            <consortium name="Mycorrhizal Genomics Consortium"/>
            <person name="Kohler A."/>
            <person name="Kuo A."/>
            <person name="Nagy L.G."/>
            <person name="Floudas D."/>
            <person name="Copeland A."/>
            <person name="Barry K.W."/>
            <person name="Cichocki N."/>
            <person name="Veneault-Fourrey C."/>
            <person name="LaButti K."/>
            <person name="Lindquist E.A."/>
            <person name="Lipzen A."/>
            <person name="Lundell T."/>
            <person name="Morin E."/>
            <person name="Murat C."/>
            <person name="Riley R."/>
            <person name="Ohm R."/>
            <person name="Sun H."/>
            <person name="Tunlid A."/>
            <person name="Henrissat B."/>
            <person name="Grigoriev I.V."/>
            <person name="Hibbett D.S."/>
            <person name="Martin F."/>
        </authorList>
    </citation>
    <scope>NUCLEOTIDE SEQUENCE [LARGE SCALE GENOMIC DNA]</scope>
    <source>
        <strain evidence="3">441</strain>
    </source>
</reference>
<sequence length="308" mass="35694">MASPDLADPEEVRSLIFEIVNTTIESLPTHLISTADGRLYERKALVDIFRASQEYTYLLSLIRTKNLIKKDFIAEVIRTYFRYAMLSHKWDVNEPLFHELPNGVFAPGLPPRFSKLRNFCEVVKCLGLGWAWCDTCCINKESSAELEEAITSMFRWYRESALTIVYFSDISGFSREDLIRSKWFKRGWTLQELLAPRVMRFYDQTWTPCVRGPEYNHKLVPEWLDALQRATGIPPVALQDFTPGTDNPREKLRWASPRATTRTEDLAYCLFGIFDVTLQPQYGEGEKAFGRLLVELIRVTQDTGLLDW</sequence>
<dbReference type="PANTHER" id="PTHR10622:SF12">
    <property type="entry name" value="HET DOMAIN-CONTAINING PROTEIN"/>
    <property type="match status" value="1"/>
</dbReference>
<protein>
    <recommendedName>
        <fullName evidence="1">Heterokaryon incompatibility domain-containing protein</fullName>
    </recommendedName>
</protein>
<accession>A0A0C9Z1Y8</accession>
<organism evidence="2 3">
    <name type="scientific">Pisolithus microcarpus 441</name>
    <dbReference type="NCBI Taxonomy" id="765257"/>
    <lineage>
        <taxon>Eukaryota</taxon>
        <taxon>Fungi</taxon>
        <taxon>Dikarya</taxon>
        <taxon>Basidiomycota</taxon>
        <taxon>Agaricomycotina</taxon>
        <taxon>Agaricomycetes</taxon>
        <taxon>Agaricomycetidae</taxon>
        <taxon>Boletales</taxon>
        <taxon>Sclerodermatineae</taxon>
        <taxon>Pisolithaceae</taxon>
        <taxon>Pisolithus</taxon>
    </lineage>
</organism>
<name>A0A0C9Z1Y8_9AGAM</name>
<evidence type="ECO:0000313" key="2">
    <source>
        <dbReference type="EMBL" id="KIK23011.1"/>
    </source>
</evidence>
<dbReference type="Pfam" id="PF06985">
    <property type="entry name" value="HET"/>
    <property type="match status" value="1"/>
</dbReference>
<evidence type="ECO:0000313" key="3">
    <source>
        <dbReference type="Proteomes" id="UP000054018"/>
    </source>
</evidence>
<dbReference type="HOGENOM" id="CLU_000288_138_0_1"/>
<dbReference type="STRING" id="765257.A0A0C9Z1Y8"/>
<dbReference type="OrthoDB" id="674604at2759"/>
<dbReference type="AlphaFoldDB" id="A0A0C9Z1Y8"/>
<keyword evidence="3" id="KW-1185">Reference proteome</keyword>
<dbReference type="PANTHER" id="PTHR10622">
    <property type="entry name" value="HET DOMAIN-CONTAINING PROTEIN"/>
    <property type="match status" value="1"/>
</dbReference>
<dbReference type="EMBL" id="KN833731">
    <property type="protein sequence ID" value="KIK23011.1"/>
    <property type="molecule type" value="Genomic_DNA"/>
</dbReference>
<dbReference type="InterPro" id="IPR010730">
    <property type="entry name" value="HET"/>
</dbReference>